<evidence type="ECO:0000313" key="1">
    <source>
        <dbReference type="EMBL" id="STO08285.1"/>
    </source>
</evidence>
<sequence length="31" mass="3509">MSDGLVLLLGLLLCGWMLFAVVFDDTIKRRI</sequence>
<dbReference type="EMBL" id="UGGP01000001">
    <property type="protein sequence ID" value="STO08285.1"/>
    <property type="molecule type" value="Genomic_DNA"/>
</dbReference>
<proteinExistence type="predicted"/>
<accession>A0A377FUZ2</accession>
<organism evidence="1 2">
    <name type="scientific">Exiguobacterium aurantiacum</name>
    <dbReference type="NCBI Taxonomy" id="33987"/>
    <lineage>
        <taxon>Bacteria</taxon>
        <taxon>Bacillati</taxon>
        <taxon>Bacillota</taxon>
        <taxon>Bacilli</taxon>
        <taxon>Bacillales</taxon>
        <taxon>Bacillales Family XII. Incertae Sedis</taxon>
        <taxon>Exiguobacterium</taxon>
    </lineage>
</organism>
<dbReference type="Proteomes" id="UP000254060">
    <property type="component" value="Unassembled WGS sequence"/>
</dbReference>
<protein>
    <submittedName>
        <fullName evidence="1">Uncharacterized protein</fullName>
    </submittedName>
</protein>
<reference evidence="1 2" key="1">
    <citation type="submission" date="2018-06" db="EMBL/GenBank/DDBJ databases">
        <authorList>
            <consortium name="Pathogen Informatics"/>
            <person name="Doyle S."/>
        </authorList>
    </citation>
    <scope>NUCLEOTIDE SEQUENCE [LARGE SCALE GENOMIC DNA]</scope>
    <source>
        <strain evidence="1 2">NCTC13163</strain>
    </source>
</reference>
<dbReference type="AlphaFoldDB" id="A0A377FUZ2"/>
<evidence type="ECO:0000313" key="2">
    <source>
        <dbReference type="Proteomes" id="UP000254060"/>
    </source>
</evidence>
<name>A0A377FUZ2_9BACL</name>
<gene>
    <name evidence="1" type="ORF">NCTC13163_01655</name>
</gene>